<dbReference type="RefSeq" id="WP_203902896.1">
    <property type="nucleotide sequence ID" value="NZ_BOPF01000027.1"/>
</dbReference>
<dbReference type="NCBIfam" id="TIGR02621">
    <property type="entry name" value="cas3_GSU0051"/>
    <property type="match status" value="1"/>
</dbReference>
<comment type="similarity">
    <text evidence="2">In the central section; belongs to the CRISPR-associated helicase Cas3 family.</text>
</comment>
<gene>
    <name evidence="11" type="ORF">Val02_63070</name>
</gene>
<keyword evidence="8" id="KW-0051">Antiviral defense</keyword>
<dbReference type="AlphaFoldDB" id="A0A8J4DTL4"/>
<dbReference type="SMART" id="SM00490">
    <property type="entry name" value="HELICc"/>
    <property type="match status" value="1"/>
</dbReference>
<evidence type="ECO:0000256" key="5">
    <source>
        <dbReference type="ARBA" id="ARBA00022801"/>
    </source>
</evidence>
<name>A0A8J4DTL4_9ACTN</name>
<dbReference type="Pfam" id="PF22590">
    <property type="entry name" value="Cas3-like_C_2"/>
    <property type="match status" value="1"/>
</dbReference>
<evidence type="ECO:0000256" key="6">
    <source>
        <dbReference type="ARBA" id="ARBA00022806"/>
    </source>
</evidence>
<dbReference type="InterPro" id="IPR001650">
    <property type="entry name" value="Helicase_C-like"/>
</dbReference>
<evidence type="ECO:0000256" key="3">
    <source>
        <dbReference type="ARBA" id="ARBA00022723"/>
    </source>
</evidence>
<sequence length="1042" mass="111887">MLTADDFVEFYAQVHQRRPFAWQRDLVDTVLRDNAWPDLVDVPTGMGKTSMLDVSVFVTAASAAKEGAGRVGRRRCLFVVDRRIVVDEATEHASTIAAALRRAEAQQRSGSLDDGGVAARVAAALRSLAPDAVSVPPLTVTRMRGGTTWAAEWLPRPDLPGIVISTVDQVGSRLLFRGYGISGRRRPIDAALVGTDALLLVDEAHLATALLDTAAALRERDRSALPVPGLQVVRLTATARREVSTDTGGGRRYPFDLEAHRDDVEAMRRLSATKRVFPLLSTPKTVAAVMAAAARRLASTGSPVNRSGWAPTVLVVCNTVDRARTVHSLIDKAVRTEPADVDLLIGRSRPADRDELVERIAGRFGLRRSPSERASILVATQTVEVGVNLDVDALVTESASWDALVQRLGRLNRLGRAGERIFDRSATALVVHDGEPDGPVYGAARDRTWEHLCRLVPAVSDLAAIDDTTAWLDMSPQAVRTVTASLPSDVAAPRPDVPVLQVPTLDAWVRTAPAPLGDTPVDVFLHGFGTGAAGVQVAWRDGLLIDDPLDDPFEDSTDTSTRAANLLLSAMPIRTAEQVEVPFVALRQWMAGFAVPPVADVESAPDIDVRPQQVRDDFQVLAWRDIASAGSASTAGDAATAGWVWISAAQLRPGDQIVVPSARGGLDRYGWCPTSLTRVSDRCEVAAFRSGRPLLRITTDLADRLGITGPDRVTLQDAINDLYRSSADDPASEAAEHLIQTLQATLTTADGAEAASTGRLPIGLTAAQIVAWLDTGPQMLALGDEDRAAVVGGFRSPTTVLWLLTGGRAADGDPGQDPPRVPGVEGDDDHVAGSSVSTTPVGLDQHGHAVGQRAAAIAAALRLPPDLARTIVDAARWHDVGKAEPRFQIMLHNGDSLTAALAAEPLAKSGMSTRDRTVWRLARQRSGLPPRARHEAWSAGLIREYLRQRAEPYPGDADLLIHLIASHHGHARPWLPLVQDNQPTTIEHHIDEQPVKVTSAQTVFLDHPARFARLNARYGRWGLALLETIVRCADTTISAEGS</sequence>
<keyword evidence="4" id="KW-0547">Nucleotide-binding</keyword>
<evidence type="ECO:0000256" key="4">
    <source>
        <dbReference type="ARBA" id="ARBA00022741"/>
    </source>
</evidence>
<evidence type="ECO:0000256" key="8">
    <source>
        <dbReference type="ARBA" id="ARBA00023118"/>
    </source>
</evidence>
<evidence type="ECO:0000256" key="9">
    <source>
        <dbReference type="SAM" id="MobiDB-lite"/>
    </source>
</evidence>
<dbReference type="SUPFAM" id="SSF52540">
    <property type="entry name" value="P-loop containing nucleoside triphosphate hydrolases"/>
    <property type="match status" value="1"/>
</dbReference>
<evidence type="ECO:0000259" key="10">
    <source>
        <dbReference type="PROSITE" id="PS51643"/>
    </source>
</evidence>
<comment type="similarity">
    <text evidence="1">In the N-terminal section; belongs to the CRISPR-associated nuclease Cas3-HD family.</text>
</comment>
<dbReference type="Pfam" id="PF18019">
    <property type="entry name" value="Cas3_HD"/>
    <property type="match status" value="1"/>
</dbReference>
<comment type="caution">
    <text evidence="11">The sequence shown here is derived from an EMBL/GenBank/DDBJ whole genome shotgun (WGS) entry which is preliminary data.</text>
</comment>
<dbReference type="GO" id="GO:0004386">
    <property type="term" value="F:helicase activity"/>
    <property type="evidence" value="ECO:0007669"/>
    <property type="project" value="UniProtKB-KW"/>
</dbReference>
<dbReference type="Gene3D" id="1.10.3210.30">
    <property type="match status" value="1"/>
</dbReference>
<dbReference type="Gene3D" id="3.40.50.300">
    <property type="entry name" value="P-loop containing nucleotide triphosphate hydrolases"/>
    <property type="match status" value="2"/>
</dbReference>
<evidence type="ECO:0000256" key="7">
    <source>
        <dbReference type="ARBA" id="ARBA00022840"/>
    </source>
</evidence>
<dbReference type="InterPro" id="IPR038257">
    <property type="entry name" value="CRISPR-assoc_Cas3_HD_sf"/>
</dbReference>
<keyword evidence="5" id="KW-0378">Hydrolase</keyword>
<proteinExistence type="inferred from homology"/>
<dbReference type="InterPro" id="IPR013444">
    <property type="entry name" value="Helicase_Cas3_CRISPR-ass_Anaes"/>
</dbReference>
<evidence type="ECO:0000256" key="1">
    <source>
        <dbReference type="ARBA" id="ARBA00006847"/>
    </source>
</evidence>
<dbReference type="GO" id="GO:0051607">
    <property type="term" value="P:defense response to virus"/>
    <property type="evidence" value="ECO:0007669"/>
    <property type="project" value="UniProtKB-KW"/>
</dbReference>
<evidence type="ECO:0000313" key="12">
    <source>
        <dbReference type="Proteomes" id="UP000619260"/>
    </source>
</evidence>
<dbReference type="InterPro" id="IPR006483">
    <property type="entry name" value="CRISPR-assoc_Cas3_HD"/>
</dbReference>
<protein>
    <recommendedName>
        <fullName evidence="10">HD Cas3-type domain-containing protein</fullName>
    </recommendedName>
</protein>
<dbReference type="EMBL" id="BOPF01000027">
    <property type="protein sequence ID" value="GIJ49421.1"/>
    <property type="molecule type" value="Genomic_DNA"/>
</dbReference>
<keyword evidence="3" id="KW-0479">Metal-binding</keyword>
<dbReference type="SUPFAM" id="SSF109604">
    <property type="entry name" value="HD-domain/PDEase-like"/>
    <property type="match status" value="1"/>
</dbReference>
<keyword evidence="6" id="KW-0347">Helicase</keyword>
<reference evidence="11" key="1">
    <citation type="submission" date="2021-01" db="EMBL/GenBank/DDBJ databases">
        <title>Whole genome shotgun sequence of Virgisporangium aliadipatigenens NBRC 105644.</title>
        <authorList>
            <person name="Komaki H."/>
            <person name="Tamura T."/>
        </authorList>
    </citation>
    <scope>NUCLEOTIDE SEQUENCE</scope>
    <source>
        <strain evidence="11">NBRC 105644</strain>
    </source>
</reference>
<dbReference type="InterPro" id="IPR027417">
    <property type="entry name" value="P-loop_NTPase"/>
</dbReference>
<dbReference type="Proteomes" id="UP000619260">
    <property type="component" value="Unassembled WGS sequence"/>
</dbReference>
<dbReference type="GO" id="GO:0005524">
    <property type="term" value="F:ATP binding"/>
    <property type="evidence" value="ECO:0007669"/>
    <property type="project" value="UniProtKB-KW"/>
</dbReference>
<feature type="domain" description="HD Cas3-type" evidence="10">
    <location>
        <begin position="836"/>
        <end position="1038"/>
    </location>
</feature>
<organism evidence="11 12">
    <name type="scientific">Virgisporangium aliadipatigenens</name>
    <dbReference type="NCBI Taxonomy" id="741659"/>
    <lineage>
        <taxon>Bacteria</taxon>
        <taxon>Bacillati</taxon>
        <taxon>Actinomycetota</taxon>
        <taxon>Actinomycetes</taxon>
        <taxon>Micromonosporales</taxon>
        <taxon>Micromonosporaceae</taxon>
        <taxon>Virgisporangium</taxon>
    </lineage>
</organism>
<accession>A0A8J4DTL4</accession>
<dbReference type="NCBIfam" id="TIGR01596">
    <property type="entry name" value="cas3_HD"/>
    <property type="match status" value="1"/>
</dbReference>
<keyword evidence="7" id="KW-0067">ATP-binding</keyword>
<feature type="region of interest" description="Disordered" evidence="9">
    <location>
        <begin position="807"/>
        <end position="830"/>
    </location>
</feature>
<dbReference type="GO" id="GO:0046872">
    <property type="term" value="F:metal ion binding"/>
    <property type="evidence" value="ECO:0007669"/>
    <property type="project" value="UniProtKB-KW"/>
</dbReference>
<keyword evidence="12" id="KW-1185">Reference proteome</keyword>
<dbReference type="PROSITE" id="PS51643">
    <property type="entry name" value="HD_CAS3"/>
    <property type="match status" value="1"/>
</dbReference>
<evidence type="ECO:0000313" key="11">
    <source>
        <dbReference type="EMBL" id="GIJ49421.1"/>
    </source>
</evidence>
<dbReference type="InterPro" id="IPR054712">
    <property type="entry name" value="Cas3-like_dom"/>
</dbReference>
<evidence type="ECO:0000256" key="2">
    <source>
        <dbReference type="ARBA" id="ARBA00009046"/>
    </source>
</evidence>
<dbReference type="GO" id="GO:0016787">
    <property type="term" value="F:hydrolase activity"/>
    <property type="evidence" value="ECO:0007669"/>
    <property type="project" value="UniProtKB-KW"/>
</dbReference>